<gene>
    <name evidence="8" type="ORF">JI741_13770</name>
</gene>
<keyword evidence="9" id="KW-1185">Reference proteome</keyword>
<evidence type="ECO:0000256" key="3">
    <source>
        <dbReference type="ARBA" id="ARBA00023125"/>
    </source>
</evidence>
<keyword evidence="4" id="KW-0804">Transcription</keyword>
<dbReference type="PANTHER" id="PTHR43214:SF41">
    <property type="entry name" value="NITRATE_NITRITE RESPONSE REGULATOR PROTEIN NARP"/>
    <property type="match status" value="1"/>
</dbReference>
<dbReference type="SMART" id="SM00448">
    <property type="entry name" value="REC"/>
    <property type="match status" value="1"/>
</dbReference>
<keyword evidence="2" id="KW-0805">Transcription regulation</keyword>
<protein>
    <submittedName>
        <fullName evidence="8">Response regulator transcription factor</fullName>
    </submittedName>
</protein>
<feature type="domain" description="Response regulatory" evidence="7">
    <location>
        <begin position="9"/>
        <end position="125"/>
    </location>
</feature>
<keyword evidence="1 5" id="KW-0597">Phosphoprotein</keyword>
<dbReference type="Gene3D" id="3.40.50.2300">
    <property type="match status" value="1"/>
</dbReference>
<dbReference type="EMBL" id="JAERRB010000004">
    <property type="protein sequence ID" value="MBL0742293.1"/>
    <property type="molecule type" value="Genomic_DNA"/>
</dbReference>
<dbReference type="Pfam" id="PF00196">
    <property type="entry name" value="GerE"/>
    <property type="match status" value="1"/>
</dbReference>
<dbReference type="InterPro" id="IPR016032">
    <property type="entry name" value="Sig_transdc_resp-reg_C-effctor"/>
</dbReference>
<dbReference type="PANTHER" id="PTHR43214">
    <property type="entry name" value="TWO-COMPONENT RESPONSE REGULATOR"/>
    <property type="match status" value="1"/>
</dbReference>
<dbReference type="InterPro" id="IPR039420">
    <property type="entry name" value="WalR-like"/>
</dbReference>
<dbReference type="PROSITE" id="PS00622">
    <property type="entry name" value="HTH_LUXR_1"/>
    <property type="match status" value="1"/>
</dbReference>
<accession>A0ABS1KS35</accession>
<evidence type="ECO:0000313" key="8">
    <source>
        <dbReference type="EMBL" id="MBL0742293.1"/>
    </source>
</evidence>
<evidence type="ECO:0000259" key="6">
    <source>
        <dbReference type="PROSITE" id="PS50043"/>
    </source>
</evidence>
<name>A0ABS1KS35_9BACT</name>
<dbReference type="CDD" id="cd06170">
    <property type="entry name" value="LuxR_C_like"/>
    <property type="match status" value="1"/>
</dbReference>
<dbReference type="Pfam" id="PF00072">
    <property type="entry name" value="Response_reg"/>
    <property type="match status" value="1"/>
</dbReference>
<dbReference type="SMART" id="SM00421">
    <property type="entry name" value="HTH_LUXR"/>
    <property type="match status" value="1"/>
</dbReference>
<dbReference type="Proteomes" id="UP000613030">
    <property type="component" value="Unassembled WGS sequence"/>
</dbReference>
<dbReference type="CDD" id="cd17535">
    <property type="entry name" value="REC_NarL-like"/>
    <property type="match status" value="1"/>
</dbReference>
<keyword evidence="3" id="KW-0238">DNA-binding</keyword>
<dbReference type="RefSeq" id="WP_202010377.1">
    <property type="nucleotide sequence ID" value="NZ_JAERRB010000004.1"/>
</dbReference>
<evidence type="ECO:0000313" key="9">
    <source>
        <dbReference type="Proteomes" id="UP000613030"/>
    </source>
</evidence>
<dbReference type="SUPFAM" id="SSF46894">
    <property type="entry name" value="C-terminal effector domain of the bipartite response regulators"/>
    <property type="match status" value="1"/>
</dbReference>
<evidence type="ECO:0000256" key="1">
    <source>
        <dbReference type="ARBA" id="ARBA00022553"/>
    </source>
</evidence>
<evidence type="ECO:0000256" key="5">
    <source>
        <dbReference type="PROSITE-ProRule" id="PRU00169"/>
    </source>
</evidence>
<reference evidence="8 9" key="1">
    <citation type="submission" date="2021-01" db="EMBL/GenBank/DDBJ databases">
        <title>Chryseolinea sp. Jin1 Genome sequencing and assembly.</title>
        <authorList>
            <person name="Kim I."/>
        </authorList>
    </citation>
    <scope>NUCLEOTIDE SEQUENCE [LARGE SCALE GENOMIC DNA]</scope>
    <source>
        <strain evidence="8 9">Jin1</strain>
    </source>
</reference>
<dbReference type="InterPro" id="IPR001789">
    <property type="entry name" value="Sig_transdc_resp-reg_receiver"/>
</dbReference>
<evidence type="ECO:0000256" key="4">
    <source>
        <dbReference type="ARBA" id="ARBA00023163"/>
    </source>
</evidence>
<feature type="modified residue" description="4-aspartylphosphate" evidence="5">
    <location>
        <position position="60"/>
    </location>
</feature>
<feature type="domain" description="HTH luxR-type" evidence="6">
    <location>
        <begin position="146"/>
        <end position="211"/>
    </location>
</feature>
<evidence type="ECO:0000259" key="7">
    <source>
        <dbReference type="PROSITE" id="PS50110"/>
    </source>
</evidence>
<evidence type="ECO:0000256" key="2">
    <source>
        <dbReference type="ARBA" id="ARBA00023015"/>
    </source>
</evidence>
<proteinExistence type="predicted"/>
<comment type="caution">
    <text evidence="8">The sequence shown here is derived from an EMBL/GenBank/DDBJ whole genome shotgun (WGS) entry which is preliminary data.</text>
</comment>
<dbReference type="InterPro" id="IPR011006">
    <property type="entry name" value="CheY-like_superfamily"/>
</dbReference>
<organism evidence="8 9">
    <name type="scientific">Chryseolinea lacunae</name>
    <dbReference type="NCBI Taxonomy" id="2801331"/>
    <lineage>
        <taxon>Bacteria</taxon>
        <taxon>Pseudomonadati</taxon>
        <taxon>Bacteroidota</taxon>
        <taxon>Cytophagia</taxon>
        <taxon>Cytophagales</taxon>
        <taxon>Fulvivirgaceae</taxon>
        <taxon>Chryseolinea</taxon>
    </lineage>
</organism>
<dbReference type="InterPro" id="IPR000792">
    <property type="entry name" value="Tscrpt_reg_LuxR_C"/>
</dbReference>
<dbReference type="PROSITE" id="PS50043">
    <property type="entry name" value="HTH_LUXR_2"/>
    <property type="match status" value="1"/>
</dbReference>
<sequence length="213" mass="23790">MLWKPDNINIILCDDHQLIVDGLKRILQEAAPDSILREANDGATLLNLVRDQTPHCIVMDVDMPVMNGLEAARQLSKNYPDVRIVIISMHSEPELSGQALRAGAHAFIIKNAGKDELLKAIQKVMQGERYISESIAADFLQHHHAGPVDEPRLTVREKEIVNSISRGLTNNEIAEALFISPATVETHRKNILSKLKVKNTAALVRYAFEHKII</sequence>
<dbReference type="PROSITE" id="PS50110">
    <property type="entry name" value="RESPONSE_REGULATORY"/>
    <property type="match status" value="1"/>
</dbReference>
<dbReference type="PRINTS" id="PR00038">
    <property type="entry name" value="HTHLUXR"/>
</dbReference>
<dbReference type="SUPFAM" id="SSF52172">
    <property type="entry name" value="CheY-like"/>
    <property type="match status" value="1"/>
</dbReference>
<dbReference type="InterPro" id="IPR058245">
    <property type="entry name" value="NreC/VraR/RcsB-like_REC"/>
</dbReference>